<evidence type="ECO:0000313" key="1">
    <source>
        <dbReference type="EMBL" id="KAG7386948.1"/>
    </source>
</evidence>
<organism evidence="1 2">
    <name type="scientific">Phytophthora pseudosyringae</name>
    <dbReference type="NCBI Taxonomy" id="221518"/>
    <lineage>
        <taxon>Eukaryota</taxon>
        <taxon>Sar</taxon>
        <taxon>Stramenopiles</taxon>
        <taxon>Oomycota</taxon>
        <taxon>Peronosporomycetes</taxon>
        <taxon>Peronosporales</taxon>
        <taxon>Peronosporaceae</taxon>
        <taxon>Phytophthora</taxon>
    </lineage>
</organism>
<comment type="caution">
    <text evidence="1">The sequence shown here is derived from an EMBL/GenBank/DDBJ whole genome shotgun (WGS) entry which is preliminary data.</text>
</comment>
<dbReference type="EMBL" id="JAGDFM010000089">
    <property type="protein sequence ID" value="KAG7386948.1"/>
    <property type="molecule type" value="Genomic_DNA"/>
</dbReference>
<gene>
    <name evidence="1" type="ORF">PHYPSEUDO_014932</name>
</gene>
<protein>
    <submittedName>
        <fullName evidence="1">Uncharacterized protein</fullName>
    </submittedName>
</protein>
<dbReference type="AlphaFoldDB" id="A0A8T1W306"/>
<keyword evidence="2" id="KW-1185">Reference proteome</keyword>
<name>A0A8T1W306_9STRA</name>
<dbReference type="OrthoDB" id="104968at2759"/>
<evidence type="ECO:0000313" key="2">
    <source>
        <dbReference type="Proteomes" id="UP000694044"/>
    </source>
</evidence>
<sequence length="91" mass="10035">MMVAIERERAEAIRKQVRTEKSKAVEGMRSIGAGPDNIAEAFKAVRVPRSDSEIAIKELTQTVQVQTQALNNLIQFLTGGTNYPTSIIIYA</sequence>
<dbReference type="Proteomes" id="UP000694044">
    <property type="component" value="Unassembled WGS sequence"/>
</dbReference>
<proteinExistence type="predicted"/>
<accession>A0A8T1W306</accession>
<reference evidence="1" key="1">
    <citation type="submission" date="2021-02" db="EMBL/GenBank/DDBJ databases">
        <authorList>
            <person name="Palmer J.M."/>
        </authorList>
    </citation>
    <scope>NUCLEOTIDE SEQUENCE</scope>
    <source>
        <strain evidence="1">SCRP734</strain>
    </source>
</reference>